<keyword evidence="1" id="KW-0378">Hydrolase</keyword>
<keyword evidence="3" id="KW-0540">Nuclease</keyword>
<dbReference type="PANTHER" id="PTHR46609">
    <property type="entry name" value="EXONUCLEASE, PHAGE-TYPE/RECB, C-TERMINAL DOMAIN-CONTAINING PROTEIN"/>
    <property type="match status" value="1"/>
</dbReference>
<evidence type="ECO:0000259" key="2">
    <source>
        <dbReference type="Pfam" id="PF09588"/>
    </source>
</evidence>
<dbReference type="InterPro" id="IPR019080">
    <property type="entry name" value="YqaJ_viral_recombinase"/>
</dbReference>
<evidence type="ECO:0000256" key="1">
    <source>
        <dbReference type="ARBA" id="ARBA00022801"/>
    </source>
</evidence>
<dbReference type="InterPro" id="IPR011604">
    <property type="entry name" value="PDDEXK-like_dom_sf"/>
</dbReference>
<feature type="domain" description="YqaJ viral recombinase" evidence="2">
    <location>
        <begin position="27"/>
        <end position="167"/>
    </location>
</feature>
<name>A0A3E2N9D0_9FIRM</name>
<reference evidence="3 4" key="1">
    <citation type="submission" date="2018-07" db="EMBL/GenBank/DDBJ databases">
        <title>New species, Clostridium PI-S10-A1B.</title>
        <authorList>
            <person name="Krishna G."/>
            <person name="Summeta K."/>
            <person name="Shikha S."/>
            <person name="Prabhu P.B."/>
            <person name="Suresh K."/>
        </authorList>
    </citation>
    <scope>NUCLEOTIDE SEQUENCE [LARGE SCALE GENOMIC DNA]</scope>
    <source>
        <strain evidence="3 4">PI-S10-A1B</strain>
    </source>
</reference>
<dbReference type="AlphaFoldDB" id="A0A3E2N9D0"/>
<comment type="caution">
    <text evidence="3">The sequence shown here is derived from an EMBL/GenBank/DDBJ whole genome shotgun (WGS) entry which is preliminary data.</text>
</comment>
<proteinExistence type="predicted"/>
<dbReference type="RefSeq" id="WP_117418403.1">
    <property type="nucleotide sequence ID" value="NZ_QOHO01000060.1"/>
</dbReference>
<dbReference type="EMBL" id="QOHO01000060">
    <property type="protein sequence ID" value="RFZ77491.1"/>
    <property type="molecule type" value="Genomic_DNA"/>
</dbReference>
<protein>
    <submittedName>
        <fullName evidence="3">Endonuclease</fullName>
    </submittedName>
</protein>
<organism evidence="3 4">
    <name type="scientific">Lacrimispora amygdalina</name>
    <dbReference type="NCBI Taxonomy" id="253257"/>
    <lineage>
        <taxon>Bacteria</taxon>
        <taxon>Bacillati</taxon>
        <taxon>Bacillota</taxon>
        <taxon>Clostridia</taxon>
        <taxon>Lachnospirales</taxon>
        <taxon>Lachnospiraceae</taxon>
        <taxon>Lacrimispora</taxon>
    </lineage>
</organism>
<gene>
    <name evidence="3" type="ORF">DS742_18235</name>
</gene>
<dbReference type="OrthoDB" id="46225at2"/>
<dbReference type="InterPro" id="IPR017482">
    <property type="entry name" value="Lambda-type_endonuclease"/>
</dbReference>
<evidence type="ECO:0000313" key="4">
    <source>
        <dbReference type="Proteomes" id="UP000260680"/>
    </source>
</evidence>
<dbReference type="Proteomes" id="UP000260680">
    <property type="component" value="Unassembled WGS sequence"/>
</dbReference>
<dbReference type="GO" id="GO:0004519">
    <property type="term" value="F:endonuclease activity"/>
    <property type="evidence" value="ECO:0007669"/>
    <property type="project" value="UniProtKB-KW"/>
</dbReference>
<keyword evidence="3" id="KW-0255">Endonuclease</keyword>
<dbReference type="SUPFAM" id="SSF52980">
    <property type="entry name" value="Restriction endonuclease-like"/>
    <property type="match status" value="1"/>
</dbReference>
<dbReference type="Pfam" id="PF09588">
    <property type="entry name" value="YqaJ"/>
    <property type="match status" value="1"/>
</dbReference>
<sequence>MMANNTTQRARHKPLVLVETANLPRNEWLAYRRRGIGGSDVASIFGISPFRTARDLYFDKLDIASVEEDEGNWVAMEMGNLLEPLVAKIFAKKTGYKIYQIKKMFYHPRYPFMLADLDYFVELLDGTTAILEIKTTNYNARDHWWLDGAETVPVYYESQGRHYMSVMDLDRVFFCCLYGNNEEEVIIREIRRDFAYEEEMIFLEQEFWESHVQAKLPPPYWEPGDLIMASARRHFGAADPNAPVIELNASMSAKLMRYLQLQEEKKNVEVNSKQIDKELNRLKGILVAEMGTSCTAVCKRGKASYTITYNPVRKTAIDKDGLLRLKLQYPDIYEQFVSTSEFRRFNVKAASVDAA</sequence>
<dbReference type="GO" id="GO:0016787">
    <property type="term" value="F:hydrolase activity"/>
    <property type="evidence" value="ECO:0007669"/>
    <property type="project" value="UniProtKB-KW"/>
</dbReference>
<dbReference type="Gene3D" id="3.90.320.10">
    <property type="match status" value="1"/>
</dbReference>
<dbReference type="PANTHER" id="PTHR46609:SF6">
    <property type="entry name" value="EXONUCLEASE, PHAGE-TYPE_RECB, C-TERMINAL DOMAIN-CONTAINING PROTEIN-RELATED"/>
    <property type="match status" value="1"/>
</dbReference>
<accession>A0A3E2N9D0</accession>
<evidence type="ECO:0000313" key="3">
    <source>
        <dbReference type="EMBL" id="RFZ77491.1"/>
    </source>
</evidence>
<dbReference type="InterPro" id="IPR051703">
    <property type="entry name" value="NF-kappa-B_Signaling_Reg"/>
</dbReference>
<dbReference type="NCBIfam" id="TIGR03033">
    <property type="entry name" value="phage_rel_nuc"/>
    <property type="match status" value="1"/>
</dbReference>
<dbReference type="InterPro" id="IPR011335">
    <property type="entry name" value="Restrct_endonuc-II-like"/>
</dbReference>